<dbReference type="PANTHER" id="PTHR35329">
    <property type="entry name" value="CHITIN SYNTHASE EXPORT CHAPERONE"/>
    <property type="match status" value="1"/>
</dbReference>
<dbReference type="Pfam" id="PF12271">
    <property type="entry name" value="Chs7"/>
    <property type="match status" value="1"/>
</dbReference>
<keyword evidence="9 11" id="KW-0472">Membrane</keyword>
<reference evidence="12 13" key="1">
    <citation type="submission" date="2016-04" db="EMBL/GenBank/DDBJ databases">
        <title>A degradative enzymes factory behind the ericoid mycorrhizal symbiosis.</title>
        <authorList>
            <consortium name="DOE Joint Genome Institute"/>
            <person name="Martino E."/>
            <person name="Morin E."/>
            <person name="Grelet G."/>
            <person name="Kuo A."/>
            <person name="Kohler A."/>
            <person name="Daghino S."/>
            <person name="Barry K."/>
            <person name="Choi C."/>
            <person name="Cichocki N."/>
            <person name="Clum A."/>
            <person name="Copeland A."/>
            <person name="Hainaut M."/>
            <person name="Haridas S."/>
            <person name="Labutti K."/>
            <person name="Lindquist E."/>
            <person name="Lipzen A."/>
            <person name="Khouja H.-R."/>
            <person name="Murat C."/>
            <person name="Ohm R."/>
            <person name="Olson A."/>
            <person name="Spatafora J."/>
            <person name="Veneault-Fourrey C."/>
            <person name="Henrissat B."/>
            <person name="Grigoriev I."/>
            <person name="Martin F."/>
            <person name="Perotto S."/>
        </authorList>
    </citation>
    <scope>NUCLEOTIDE SEQUENCE [LARGE SCALE GENOMIC DNA]</scope>
    <source>
        <strain evidence="12 13">E</strain>
    </source>
</reference>
<evidence type="ECO:0000256" key="8">
    <source>
        <dbReference type="ARBA" id="ARBA00022989"/>
    </source>
</evidence>
<feature type="transmembrane region" description="Helical" evidence="11">
    <location>
        <begin position="184"/>
        <end position="210"/>
    </location>
</feature>
<dbReference type="OrthoDB" id="2189463at2759"/>
<dbReference type="GO" id="GO:0006457">
    <property type="term" value="P:protein folding"/>
    <property type="evidence" value="ECO:0007669"/>
    <property type="project" value="TreeGrafter"/>
</dbReference>
<dbReference type="InParanoid" id="A0A2J6T7S9"/>
<comment type="subcellular location">
    <subcellularLocation>
        <location evidence="1">Endoplasmic reticulum membrane</location>
        <topology evidence="1">Multi-pass membrane protein</topology>
    </subcellularLocation>
</comment>
<dbReference type="InterPro" id="IPR022057">
    <property type="entry name" value="Chs7"/>
</dbReference>
<dbReference type="GO" id="GO:0071555">
    <property type="term" value="P:cell wall organization"/>
    <property type="evidence" value="ECO:0007669"/>
    <property type="project" value="UniProtKB-KW"/>
</dbReference>
<evidence type="ECO:0000256" key="2">
    <source>
        <dbReference type="ARBA" id="ARBA00009274"/>
    </source>
</evidence>
<evidence type="ECO:0000256" key="9">
    <source>
        <dbReference type="ARBA" id="ARBA00023136"/>
    </source>
</evidence>
<evidence type="ECO:0000256" key="3">
    <source>
        <dbReference type="ARBA" id="ARBA00018354"/>
    </source>
</evidence>
<feature type="transmembrane region" description="Helical" evidence="11">
    <location>
        <begin position="251"/>
        <end position="272"/>
    </location>
</feature>
<proteinExistence type="inferred from homology"/>
<dbReference type="RefSeq" id="XP_024735983.1">
    <property type="nucleotide sequence ID" value="XM_024886936.1"/>
</dbReference>
<accession>A0A2J6T7S9</accession>
<keyword evidence="13" id="KW-1185">Reference proteome</keyword>
<evidence type="ECO:0000256" key="1">
    <source>
        <dbReference type="ARBA" id="ARBA00004477"/>
    </source>
</evidence>
<dbReference type="STRING" id="1095630.A0A2J6T7S9"/>
<dbReference type="GO" id="GO:0051082">
    <property type="term" value="F:unfolded protein binding"/>
    <property type="evidence" value="ECO:0007669"/>
    <property type="project" value="TreeGrafter"/>
</dbReference>
<feature type="transmembrane region" description="Helical" evidence="11">
    <location>
        <begin position="113"/>
        <end position="139"/>
    </location>
</feature>
<dbReference type="GO" id="GO:0005789">
    <property type="term" value="C:endoplasmic reticulum membrane"/>
    <property type="evidence" value="ECO:0007669"/>
    <property type="project" value="UniProtKB-SubCell"/>
</dbReference>
<evidence type="ECO:0000313" key="13">
    <source>
        <dbReference type="Proteomes" id="UP000235371"/>
    </source>
</evidence>
<dbReference type="GO" id="GO:0015031">
    <property type="term" value="P:protein transport"/>
    <property type="evidence" value="ECO:0007669"/>
    <property type="project" value="UniProtKB-KW"/>
</dbReference>
<protein>
    <recommendedName>
        <fullName evidence="3">Chitin synthase export chaperone</fullName>
    </recommendedName>
</protein>
<evidence type="ECO:0000256" key="6">
    <source>
        <dbReference type="ARBA" id="ARBA00022824"/>
    </source>
</evidence>
<evidence type="ECO:0000256" key="10">
    <source>
        <dbReference type="ARBA" id="ARBA00023316"/>
    </source>
</evidence>
<keyword evidence="5 11" id="KW-0812">Transmembrane</keyword>
<dbReference type="Proteomes" id="UP000235371">
    <property type="component" value="Unassembled WGS sequence"/>
</dbReference>
<feature type="transmembrane region" description="Helical" evidence="11">
    <location>
        <begin position="84"/>
        <end position="101"/>
    </location>
</feature>
<feature type="transmembrane region" description="Helical" evidence="11">
    <location>
        <begin position="151"/>
        <end position="172"/>
    </location>
</feature>
<gene>
    <name evidence="12" type="ORF">K444DRAFT_664229</name>
</gene>
<keyword evidence="7" id="KW-0653">Protein transport</keyword>
<evidence type="ECO:0000256" key="7">
    <source>
        <dbReference type="ARBA" id="ARBA00022927"/>
    </source>
</evidence>
<dbReference type="PANTHER" id="PTHR35329:SF2">
    <property type="entry name" value="CHITIN SYNTHASE EXPORT CHAPERONE"/>
    <property type="match status" value="1"/>
</dbReference>
<keyword evidence="10" id="KW-0961">Cell wall biogenesis/degradation</keyword>
<feature type="transmembrane region" description="Helical" evidence="11">
    <location>
        <begin position="222"/>
        <end position="239"/>
    </location>
</feature>
<name>A0A2J6T7S9_9HELO</name>
<evidence type="ECO:0000313" key="12">
    <source>
        <dbReference type="EMBL" id="PMD59079.1"/>
    </source>
</evidence>
<keyword evidence="8 11" id="KW-1133">Transmembrane helix</keyword>
<organism evidence="12 13">
    <name type="scientific">Hyaloscypha bicolor E</name>
    <dbReference type="NCBI Taxonomy" id="1095630"/>
    <lineage>
        <taxon>Eukaryota</taxon>
        <taxon>Fungi</taxon>
        <taxon>Dikarya</taxon>
        <taxon>Ascomycota</taxon>
        <taxon>Pezizomycotina</taxon>
        <taxon>Leotiomycetes</taxon>
        <taxon>Helotiales</taxon>
        <taxon>Hyaloscyphaceae</taxon>
        <taxon>Hyaloscypha</taxon>
        <taxon>Hyaloscypha bicolor</taxon>
    </lineage>
</organism>
<evidence type="ECO:0000256" key="5">
    <source>
        <dbReference type="ARBA" id="ARBA00022692"/>
    </source>
</evidence>
<comment type="similarity">
    <text evidence="2">Belongs to the CHS7 family.</text>
</comment>
<feature type="transmembrane region" description="Helical" evidence="11">
    <location>
        <begin position="48"/>
        <end position="72"/>
    </location>
</feature>
<dbReference type="AlphaFoldDB" id="A0A2J6T7S9"/>
<keyword evidence="4" id="KW-0813">Transport</keyword>
<evidence type="ECO:0000256" key="4">
    <source>
        <dbReference type="ARBA" id="ARBA00022448"/>
    </source>
</evidence>
<keyword evidence="6" id="KW-0256">Endoplasmic reticulum</keyword>
<dbReference type="GeneID" id="36595013"/>
<evidence type="ECO:0000256" key="11">
    <source>
        <dbReference type="SAM" id="Phobius"/>
    </source>
</evidence>
<sequence>MAFGDFYSLCNQASVPLCSMVGAIKTIAGSHGIEAECYSRSIELANTIIFQGAASFMHIAALIMTVIMILHVRGKFTAVGRKEITFFFYLYMLLTAFSLVLDSGVIPPGSSAYPYFAAAQNGLTSALCACLLINGFVGFQLYEDGTTLSVWLLRTVSFAMFIITGLISLATFKSWAGLGPTHTVGLFIVLYLISGIELLVYVVMQTILVVNTLQDRWPLGDIAFGAFFLIIGQVILYVFSNTICNAVQHYLDGLFFATICNLLAVMMVYKYWDSITREDLEFSVGTKQNNWEVKELLPEEDRRNTLYQDTKYQDTDYPSTTLYNSTAAPGRNSNYGGFTY</sequence>
<dbReference type="FunCoup" id="A0A2J6T7S9">
    <property type="interactions" value="66"/>
</dbReference>
<dbReference type="EMBL" id="KZ613817">
    <property type="protein sequence ID" value="PMD59079.1"/>
    <property type="molecule type" value="Genomic_DNA"/>
</dbReference>